<dbReference type="KEGG" id="psoj:PHYSODRAFT_316418"/>
<dbReference type="Gene3D" id="3.90.25.10">
    <property type="entry name" value="UDP-galactose 4-epimerase, domain 1"/>
    <property type="match status" value="1"/>
</dbReference>
<keyword evidence="1" id="KW-0521">NADP</keyword>
<dbReference type="RefSeq" id="XP_009530320.1">
    <property type="nucleotide sequence ID" value="XM_009532025.1"/>
</dbReference>
<accession>G4ZTC7</accession>
<protein>
    <recommendedName>
        <fullName evidence="3">NmrA-like domain-containing protein</fullName>
    </recommendedName>
</protein>
<dbReference type="PANTHER" id="PTHR47706:SF4">
    <property type="entry name" value="NMRA-LIKE DOMAIN-CONTAINING PROTEIN"/>
    <property type="match status" value="1"/>
</dbReference>
<gene>
    <name evidence="4" type="ORF">PHYSODRAFT_316418</name>
</gene>
<evidence type="ECO:0000313" key="4">
    <source>
        <dbReference type="EMBL" id="EGZ12891.1"/>
    </source>
</evidence>
<dbReference type="AlphaFoldDB" id="G4ZTC7"/>
<evidence type="ECO:0000313" key="5">
    <source>
        <dbReference type="Proteomes" id="UP000002640"/>
    </source>
</evidence>
<dbReference type="Pfam" id="PF05368">
    <property type="entry name" value="NmrA"/>
    <property type="match status" value="1"/>
</dbReference>
<sequence length="263" mass="28959">MSVYTKFAIIGAGGVGGDIVDELLNKGDTSKPELQAFKARGATLLQVSYDDHESIKRALGGSEVAVSALSGFQMHVQKAIVPAAKEAGYGVPVAEGPNAVKKEVQDALKQHDLPFATFNSGVFAEFLAMYFGYHYAEGYMTVVRKGETPFSITARRDLARFAAHVLSTTPKSELAGARFRFEADRLSPMQIRALAEKKLNKKIEVRYVDFEENKKKFDTDFMAFLTTIFEDGRGAVGTQEEVAATAAKYFPDWNPAKYETFIQ</sequence>
<dbReference type="EMBL" id="JH159156">
    <property type="protein sequence ID" value="EGZ12891.1"/>
    <property type="molecule type" value="Genomic_DNA"/>
</dbReference>
<dbReference type="InParanoid" id="G4ZTC7"/>
<dbReference type="SMR" id="G4ZTC7"/>
<proteinExistence type="predicted"/>
<organism evidence="4 5">
    <name type="scientific">Phytophthora sojae (strain P6497)</name>
    <name type="common">Soybean stem and root rot agent</name>
    <name type="synonym">Phytophthora megasperma f. sp. glycines</name>
    <dbReference type="NCBI Taxonomy" id="1094619"/>
    <lineage>
        <taxon>Eukaryota</taxon>
        <taxon>Sar</taxon>
        <taxon>Stramenopiles</taxon>
        <taxon>Oomycota</taxon>
        <taxon>Peronosporomycetes</taxon>
        <taxon>Peronosporales</taxon>
        <taxon>Peronosporaceae</taxon>
        <taxon>Phytophthora</taxon>
    </lineage>
</organism>
<dbReference type="Gene3D" id="3.40.50.720">
    <property type="entry name" value="NAD(P)-binding Rossmann-like Domain"/>
    <property type="match status" value="1"/>
</dbReference>
<evidence type="ECO:0000256" key="1">
    <source>
        <dbReference type="ARBA" id="ARBA00022857"/>
    </source>
</evidence>
<keyword evidence="2" id="KW-0560">Oxidoreductase</keyword>
<dbReference type="GO" id="GO:0016491">
    <property type="term" value="F:oxidoreductase activity"/>
    <property type="evidence" value="ECO:0007669"/>
    <property type="project" value="UniProtKB-KW"/>
</dbReference>
<dbReference type="InterPro" id="IPR036291">
    <property type="entry name" value="NAD(P)-bd_dom_sf"/>
</dbReference>
<reference evidence="4 5" key="1">
    <citation type="journal article" date="2006" name="Science">
        <title>Phytophthora genome sequences uncover evolutionary origins and mechanisms of pathogenesis.</title>
        <authorList>
            <person name="Tyler B.M."/>
            <person name="Tripathy S."/>
            <person name="Zhang X."/>
            <person name="Dehal P."/>
            <person name="Jiang R.H."/>
            <person name="Aerts A."/>
            <person name="Arredondo F.D."/>
            <person name="Baxter L."/>
            <person name="Bensasson D."/>
            <person name="Beynon J.L."/>
            <person name="Chapman J."/>
            <person name="Damasceno C.M."/>
            <person name="Dorrance A.E."/>
            <person name="Dou D."/>
            <person name="Dickerman A.W."/>
            <person name="Dubchak I.L."/>
            <person name="Garbelotto M."/>
            <person name="Gijzen M."/>
            <person name="Gordon S.G."/>
            <person name="Govers F."/>
            <person name="Grunwald N.J."/>
            <person name="Huang W."/>
            <person name="Ivors K.L."/>
            <person name="Jones R.W."/>
            <person name="Kamoun S."/>
            <person name="Krampis K."/>
            <person name="Lamour K.H."/>
            <person name="Lee M.K."/>
            <person name="McDonald W.H."/>
            <person name="Medina M."/>
            <person name="Meijer H.J."/>
            <person name="Nordberg E.K."/>
            <person name="Maclean D.J."/>
            <person name="Ospina-Giraldo M.D."/>
            <person name="Morris P.F."/>
            <person name="Phuntumart V."/>
            <person name="Putnam N.H."/>
            <person name="Rash S."/>
            <person name="Rose J.K."/>
            <person name="Sakihama Y."/>
            <person name="Salamov A.A."/>
            <person name="Savidor A."/>
            <person name="Scheuring C.F."/>
            <person name="Smith B.M."/>
            <person name="Sobral B.W."/>
            <person name="Terry A."/>
            <person name="Torto-Alalibo T.A."/>
            <person name="Win J."/>
            <person name="Xu Z."/>
            <person name="Zhang H."/>
            <person name="Grigoriev I.V."/>
            <person name="Rokhsar D.S."/>
            <person name="Boore J.L."/>
        </authorList>
    </citation>
    <scope>NUCLEOTIDE SEQUENCE [LARGE SCALE GENOMIC DNA]</scope>
    <source>
        <strain evidence="4 5">P6497</strain>
    </source>
</reference>
<evidence type="ECO:0000259" key="3">
    <source>
        <dbReference type="Pfam" id="PF05368"/>
    </source>
</evidence>
<feature type="domain" description="NmrA-like" evidence="3">
    <location>
        <begin position="28"/>
        <end position="88"/>
    </location>
</feature>
<keyword evidence="5" id="KW-1185">Reference proteome</keyword>
<dbReference type="SUPFAM" id="SSF51735">
    <property type="entry name" value="NAD(P)-binding Rossmann-fold domains"/>
    <property type="match status" value="1"/>
</dbReference>
<dbReference type="PANTHER" id="PTHR47706">
    <property type="entry name" value="NMRA-LIKE FAMILY PROTEIN"/>
    <property type="match status" value="1"/>
</dbReference>
<dbReference type="STRING" id="1094619.G4ZTC7"/>
<dbReference type="Proteomes" id="UP000002640">
    <property type="component" value="Unassembled WGS sequence"/>
</dbReference>
<dbReference type="InterPro" id="IPR008030">
    <property type="entry name" value="NmrA-like"/>
</dbReference>
<dbReference type="InterPro" id="IPR051609">
    <property type="entry name" value="NmrA/Isoflavone_reductase-like"/>
</dbReference>
<name>G4ZTC7_PHYSP</name>
<dbReference type="GeneID" id="20643975"/>
<evidence type="ECO:0000256" key="2">
    <source>
        <dbReference type="ARBA" id="ARBA00023002"/>
    </source>
</evidence>